<dbReference type="OrthoDB" id="2290206at2"/>
<name>A0A5S5DYW0_9FLAO</name>
<dbReference type="GO" id="GO:0000150">
    <property type="term" value="F:DNA strand exchange activity"/>
    <property type="evidence" value="ECO:0007669"/>
    <property type="project" value="InterPro"/>
</dbReference>
<keyword evidence="2" id="KW-0233">DNA recombination</keyword>
<comment type="caution">
    <text evidence="4">The sequence shown here is derived from an EMBL/GenBank/DDBJ whole genome shotgun (WGS) entry which is preliminary data.</text>
</comment>
<dbReference type="InterPro" id="IPR050639">
    <property type="entry name" value="SSR_resolvase"/>
</dbReference>
<proteinExistence type="predicted"/>
<dbReference type="SUPFAM" id="SSF53041">
    <property type="entry name" value="Resolvase-like"/>
    <property type="match status" value="1"/>
</dbReference>
<evidence type="ECO:0000313" key="4">
    <source>
        <dbReference type="EMBL" id="TYQ00227.1"/>
    </source>
</evidence>
<dbReference type="CDD" id="cd00338">
    <property type="entry name" value="Ser_Recombinase"/>
    <property type="match status" value="1"/>
</dbReference>
<dbReference type="Proteomes" id="UP000323136">
    <property type="component" value="Unassembled WGS sequence"/>
</dbReference>
<dbReference type="InterPro" id="IPR036162">
    <property type="entry name" value="Resolvase-like_N_sf"/>
</dbReference>
<evidence type="ECO:0000259" key="3">
    <source>
        <dbReference type="SMART" id="SM00857"/>
    </source>
</evidence>
<evidence type="ECO:0000313" key="5">
    <source>
        <dbReference type="Proteomes" id="UP000323136"/>
    </source>
</evidence>
<accession>A0A5S5DYW0</accession>
<evidence type="ECO:0000256" key="2">
    <source>
        <dbReference type="ARBA" id="ARBA00023172"/>
    </source>
</evidence>
<dbReference type="GO" id="GO:0003677">
    <property type="term" value="F:DNA binding"/>
    <property type="evidence" value="ECO:0007669"/>
    <property type="project" value="UniProtKB-KW"/>
</dbReference>
<dbReference type="PANTHER" id="PTHR30461">
    <property type="entry name" value="DNA-INVERTASE FROM LAMBDOID PROPHAGE"/>
    <property type="match status" value="1"/>
</dbReference>
<keyword evidence="5" id="KW-1185">Reference proteome</keyword>
<evidence type="ECO:0000256" key="1">
    <source>
        <dbReference type="ARBA" id="ARBA00023125"/>
    </source>
</evidence>
<dbReference type="Pfam" id="PF07508">
    <property type="entry name" value="Recombinase"/>
    <property type="match status" value="1"/>
</dbReference>
<dbReference type="PANTHER" id="PTHR30461:SF2">
    <property type="entry name" value="SERINE RECOMBINASE PINE-RELATED"/>
    <property type="match status" value="1"/>
</dbReference>
<dbReference type="RefSeq" id="WP_148869011.1">
    <property type="nucleotide sequence ID" value="NZ_VNIA01000001.1"/>
</dbReference>
<reference evidence="4 5" key="1">
    <citation type="submission" date="2019-07" db="EMBL/GenBank/DDBJ databases">
        <title>Genomic Encyclopedia of Type Strains, Phase IV (KMG-IV): sequencing the most valuable type-strain genomes for metagenomic binning, comparative biology and taxonomic classification.</title>
        <authorList>
            <person name="Goeker M."/>
        </authorList>
    </citation>
    <scope>NUCLEOTIDE SEQUENCE [LARGE SCALE GENOMIC DNA]</scope>
    <source>
        <strain evidence="4 5">DSM 18961</strain>
    </source>
</reference>
<keyword evidence="1" id="KW-0238">DNA-binding</keyword>
<dbReference type="Pfam" id="PF00239">
    <property type="entry name" value="Resolvase"/>
    <property type="match status" value="1"/>
</dbReference>
<dbReference type="EMBL" id="VNIA01000001">
    <property type="protein sequence ID" value="TYQ00227.1"/>
    <property type="molecule type" value="Genomic_DNA"/>
</dbReference>
<protein>
    <submittedName>
        <fullName evidence="4">DNA invertase Pin-like site-specific DNA recombinase</fullName>
    </submittedName>
</protein>
<dbReference type="InterPro" id="IPR006119">
    <property type="entry name" value="Resolv_N"/>
</dbReference>
<feature type="domain" description="Resolvase/invertase-type recombinase catalytic" evidence="3">
    <location>
        <begin position="4"/>
        <end position="140"/>
    </location>
</feature>
<dbReference type="SMART" id="SM00857">
    <property type="entry name" value="Resolvase"/>
    <property type="match status" value="1"/>
</dbReference>
<dbReference type="InterPro" id="IPR011109">
    <property type="entry name" value="DNA_bind_recombinase_dom"/>
</dbReference>
<dbReference type="AlphaFoldDB" id="A0A5S5DYW0"/>
<sequence length="226" mass="25817">MTKYISYYRVSTQKQGQSKLGLEAQKTSVNIFLSDKDQLIAEYEEVESGKKNNRLKLLKAIEHCKATNSTLLIAKLDRLSRNVQFIYTLRDSNVNFVCCDLPDANTVTIGILAVLAQEERERTSQRTKKALEELRKKGVKLGTPENLTPEARKKGTLKVIQNAKENPNNKKATAMIVLLRKEKLSYRKIAAKLNEEGFKTRRDKEFSASQVLILYDRYTKSKISID</sequence>
<organism evidence="4 5">
    <name type="scientific">Tenacibaculum adriaticum</name>
    <dbReference type="NCBI Taxonomy" id="413713"/>
    <lineage>
        <taxon>Bacteria</taxon>
        <taxon>Pseudomonadati</taxon>
        <taxon>Bacteroidota</taxon>
        <taxon>Flavobacteriia</taxon>
        <taxon>Flavobacteriales</taxon>
        <taxon>Flavobacteriaceae</taxon>
        <taxon>Tenacibaculum</taxon>
    </lineage>
</organism>
<gene>
    <name evidence="4" type="ORF">C7447_101837</name>
</gene>
<dbReference type="Gene3D" id="3.40.50.1390">
    <property type="entry name" value="Resolvase, N-terminal catalytic domain"/>
    <property type="match status" value="1"/>
</dbReference>